<keyword evidence="9" id="KW-0812">Transmembrane</keyword>
<feature type="binding site" evidence="7">
    <location>
        <position position="256"/>
    </location>
    <ligand>
        <name>Zn(2+)</name>
        <dbReference type="ChEBI" id="CHEBI:29105"/>
        <note>catalytic</note>
    </ligand>
</feature>
<feature type="binding site" evidence="7">
    <location>
        <position position="332"/>
    </location>
    <ligand>
        <name>Zn(2+)</name>
        <dbReference type="ChEBI" id="CHEBI:29105"/>
        <note>catalytic</note>
    </ligand>
</feature>
<evidence type="ECO:0000256" key="9">
    <source>
        <dbReference type="SAM" id="Phobius"/>
    </source>
</evidence>
<protein>
    <submittedName>
        <fullName evidence="12">M48 family peptidase</fullName>
    </submittedName>
</protein>
<proteinExistence type="inferred from homology"/>
<keyword evidence="9" id="KW-1133">Transmembrane helix</keyword>
<feature type="active site" evidence="6">
    <location>
        <position position="253"/>
    </location>
</feature>
<dbReference type="GO" id="GO:0004222">
    <property type="term" value="F:metalloendopeptidase activity"/>
    <property type="evidence" value="ECO:0007669"/>
    <property type="project" value="InterPro"/>
</dbReference>
<evidence type="ECO:0000256" key="5">
    <source>
        <dbReference type="ARBA" id="ARBA00023049"/>
    </source>
</evidence>
<evidence type="ECO:0000313" key="12">
    <source>
        <dbReference type="EMBL" id="HEG91747.1"/>
    </source>
</evidence>
<feature type="active site" evidence="6">
    <location>
        <position position="336"/>
    </location>
</feature>
<keyword evidence="5 8" id="KW-0482">Metalloprotease</keyword>
<keyword evidence="4 7" id="KW-0862">Zinc</keyword>
<dbReference type="InterPro" id="IPR027057">
    <property type="entry name" value="CAXX_Prtase_1"/>
</dbReference>
<feature type="domain" description="CAAX prenyl protease 1 N-terminal" evidence="11">
    <location>
        <begin position="21"/>
        <end position="179"/>
    </location>
</feature>
<evidence type="ECO:0000256" key="6">
    <source>
        <dbReference type="PIRSR" id="PIRSR627057-1"/>
    </source>
</evidence>
<organism evidence="12">
    <name type="scientific">Thermorudis peleae</name>
    <dbReference type="NCBI Taxonomy" id="1382356"/>
    <lineage>
        <taxon>Bacteria</taxon>
        <taxon>Pseudomonadati</taxon>
        <taxon>Thermomicrobiota</taxon>
        <taxon>Thermomicrobia</taxon>
        <taxon>Thermomicrobia incertae sedis</taxon>
        <taxon>Thermorudis</taxon>
    </lineage>
</organism>
<dbReference type="Pfam" id="PF01435">
    <property type="entry name" value="Peptidase_M48"/>
    <property type="match status" value="1"/>
</dbReference>
<feature type="transmembrane region" description="Helical" evidence="9">
    <location>
        <begin position="39"/>
        <end position="62"/>
    </location>
</feature>
<gene>
    <name evidence="12" type="ORF">ENP34_09970</name>
</gene>
<evidence type="ECO:0000256" key="4">
    <source>
        <dbReference type="ARBA" id="ARBA00022833"/>
    </source>
</evidence>
<keyword evidence="2 7" id="KW-0479">Metal-binding</keyword>
<feature type="transmembrane region" description="Helical" evidence="9">
    <location>
        <begin position="150"/>
        <end position="173"/>
    </location>
</feature>
<feature type="transmembrane region" description="Helical" evidence="9">
    <location>
        <begin position="304"/>
        <end position="327"/>
    </location>
</feature>
<dbReference type="GO" id="GO:0071586">
    <property type="term" value="P:CAAX-box protein processing"/>
    <property type="evidence" value="ECO:0007669"/>
    <property type="project" value="InterPro"/>
</dbReference>
<dbReference type="EMBL" id="DSIY01000234">
    <property type="protein sequence ID" value="HEG91747.1"/>
    <property type="molecule type" value="Genomic_DNA"/>
</dbReference>
<evidence type="ECO:0000256" key="1">
    <source>
        <dbReference type="ARBA" id="ARBA00022670"/>
    </source>
</evidence>
<sequence length="397" mass="43968">MTGQARLPGEDIDAAVSPLDDPEWLARARRYRRDRLRWLLADLALDVAAGGLALALRLPVIIQERVARRLSAGPVAEACATASYAAGAWLLGLPSRAWRDLVLEHRYGLSTQRGRDWIVDQLKALALGLPVETLIGQGVLAALRRWPRRWWLALSLATAPLAALFSFLFPVVVAPRFNRYRPLEDEALAARLRDQAAAAGIQVSEILVTDLSRRTRKANAFFAGLGRTRRIVLGDTLLDEFAPDEIAVILAHELGHQVHRDLWRLILASTAQVTLTTWLAQRLAERATRRYGRQLGLGRLGQPAALPLIAWLAALAGLILAPAVSAFSRRIERQADRFALELTGDASAFIRAMQLLAVQNLSDPDPPRLERWLFGSHPSIAERVAAARQFARQRRTP</sequence>
<dbReference type="AlphaFoldDB" id="A0A831T9B6"/>
<keyword evidence="1 8" id="KW-0645">Protease</keyword>
<dbReference type="PANTHER" id="PTHR10120">
    <property type="entry name" value="CAAX PRENYL PROTEASE 1"/>
    <property type="match status" value="1"/>
</dbReference>
<evidence type="ECO:0000259" key="11">
    <source>
        <dbReference type="Pfam" id="PF16491"/>
    </source>
</evidence>
<evidence type="ECO:0000256" key="7">
    <source>
        <dbReference type="PIRSR" id="PIRSR627057-2"/>
    </source>
</evidence>
<comment type="cofactor">
    <cofactor evidence="7 8">
        <name>Zn(2+)</name>
        <dbReference type="ChEBI" id="CHEBI:29105"/>
    </cofactor>
    <text evidence="7 8">Binds 1 zinc ion per subunit.</text>
</comment>
<feature type="binding site" evidence="7">
    <location>
        <position position="252"/>
    </location>
    <ligand>
        <name>Zn(2+)</name>
        <dbReference type="ChEBI" id="CHEBI:29105"/>
        <note>catalytic</note>
    </ligand>
</feature>
<dbReference type="CDD" id="cd07343">
    <property type="entry name" value="M48A_Zmpste24p_like"/>
    <property type="match status" value="1"/>
</dbReference>
<name>A0A831T9B6_9BACT</name>
<keyword evidence="3 8" id="KW-0378">Hydrolase</keyword>
<feature type="domain" description="Peptidase M48" evidence="10">
    <location>
        <begin position="182"/>
        <end position="389"/>
    </location>
</feature>
<evidence type="ECO:0000256" key="8">
    <source>
        <dbReference type="RuleBase" id="RU003983"/>
    </source>
</evidence>
<dbReference type="InterPro" id="IPR032456">
    <property type="entry name" value="Peptidase_M48_N"/>
</dbReference>
<accession>A0A831T9B6</accession>
<evidence type="ECO:0000256" key="3">
    <source>
        <dbReference type="ARBA" id="ARBA00022801"/>
    </source>
</evidence>
<dbReference type="Pfam" id="PF16491">
    <property type="entry name" value="Peptidase_M48_N"/>
    <property type="match status" value="1"/>
</dbReference>
<dbReference type="InterPro" id="IPR001915">
    <property type="entry name" value="Peptidase_M48"/>
</dbReference>
<comment type="similarity">
    <text evidence="8">Belongs to the peptidase M48 family.</text>
</comment>
<dbReference type="GO" id="GO:0046872">
    <property type="term" value="F:metal ion binding"/>
    <property type="evidence" value="ECO:0007669"/>
    <property type="project" value="UniProtKB-KW"/>
</dbReference>
<keyword evidence="9" id="KW-0472">Membrane</keyword>
<dbReference type="Gene3D" id="3.30.2010.10">
    <property type="entry name" value="Metalloproteases ('zincins'), catalytic domain"/>
    <property type="match status" value="1"/>
</dbReference>
<comment type="caution">
    <text evidence="12">The sequence shown here is derived from an EMBL/GenBank/DDBJ whole genome shotgun (WGS) entry which is preliminary data.</text>
</comment>
<evidence type="ECO:0000256" key="2">
    <source>
        <dbReference type="ARBA" id="ARBA00022723"/>
    </source>
</evidence>
<reference evidence="12" key="1">
    <citation type="journal article" date="2020" name="mSystems">
        <title>Genome- and Community-Level Interaction Insights into Carbon Utilization and Element Cycling Functions of Hydrothermarchaeota in Hydrothermal Sediment.</title>
        <authorList>
            <person name="Zhou Z."/>
            <person name="Liu Y."/>
            <person name="Xu W."/>
            <person name="Pan J."/>
            <person name="Luo Z.H."/>
            <person name="Li M."/>
        </authorList>
    </citation>
    <scope>NUCLEOTIDE SEQUENCE [LARGE SCALE GENOMIC DNA]</scope>
    <source>
        <strain evidence="12">SpSt-210</strain>
    </source>
</reference>
<evidence type="ECO:0000259" key="10">
    <source>
        <dbReference type="Pfam" id="PF01435"/>
    </source>
</evidence>